<comment type="similarity">
    <text evidence="1">Belongs to the NmrA-type oxidoreductase family.</text>
</comment>
<dbReference type="AlphaFoldDB" id="A0AAJ0BT96"/>
<dbReference type="GeneID" id="85313902"/>
<proteinExistence type="inferred from homology"/>
<feature type="domain" description="NmrA-like" evidence="3">
    <location>
        <begin position="25"/>
        <end position="116"/>
    </location>
</feature>
<dbReference type="PANTHER" id="PTHR42748">
    <property type="entry name" value="NITROGEN METABOLITE REPRESSION PROTEIN NMRA FAMILY MEMBER"/>
    <property type="match status" value="1"/>
</dbReference>
<dbReference type="Proteomes" id="UP001244011">
    <property type="component" value="Unassembled WGS sequence"/>
</dbReference>
<evidence type="ECO:0000256" key="1">
    <source>
        <dbReference type="ARBA" id="ARBA00006328"/>
    </source>
</evidence>
<dbReference type="SUPFAM" id="SSF51735">
    <property type="entry name" value="NAD(P)-binding Rossmann-fold domains"/>
    <property type="match status" value="1"/>
</dbReference>
<keyword evidence="5" id="KW-1185">Reference proteome</keyword>
<reference evidence="4" key="1">
    <citation type="submission" date="2023-06" db="EMBL/GenBank/DDBJ databases">
        <title>Genome-scale phylogeny and comparative genomics of the fungal order Sordariales.</title>
        <authorList>
            <consortium name="Lawrence Berkeley National Laboratory"/>
            <person name="Hensen N."/>
            <person name="Bonometti L."/>
            <person name="Westerberg I."/>
            <person name="Brannstrom I.O."/>
            <person name="Guillou S."/>
            <person name="Cros-Aarteil S."/>
            <person name="Calhoun S."/>
            <person name="Haridas S."/>
            <person name="Kuo A."/>
            <person name="Mondo S."/>
            <person name="Pangilinan J."/>
            <person name="Riley R."/>
            <person name="Labutti K."/>
            <person name="Andreopoulos B."/>
            <person name="Lipzen A."/>
            <person name="Chen C."/>
            <person name="Yanf M."/>
            <person name="Daum C."/>
            <person name="Ng V."/>
            <person name="Clum A."/>
            <person name="Steindorff A."/>
            <person name="Ohm R."/>
            <person name="Martin F."/>
            <person name="Silar P."/>
            <person name="Natvig D."/>
            <person name="Lalanne C."/>
            <person name="Gautier V."/>
            <person name="Ament-Velasquez S.L."/>
            <person name="Kruys A."/>
            <person name="Hutchinson M.I."/>
            <person name="Powell A.J."/>
            <person name="Barry K."/>
            <person name="Miller A.N."/>
            <person name="Grigoriev I.V."/>
            <person name="Debuchy R."/>
            <person name="Gladieux P."/>
            <person name="Thoren M.H."/>
            <person name="Johannesson H."/>
        </authorList>
    </citation>
    <scope>NUCLEOTIDE SEQUENCE</scope>
    <source>
        <strain evidence="4">8032-3</strain>
    </source>
</reference>
<dbReference type="InterPro" id="IPR036291">
    <property type="entry name" value="NAD(P)-bd_dom_sf"/>
</dbReference>
<protein>
    <recommendedName>
        <fullName evidence="3">NmrA-like domain-containing protein</fullName>
    </recommendedName>
</protein>
<dbReference type="Gene3D" id="3.40.50.720">
    <property type="entry name" value="NAD(P)-binding Rossmann-like Domain"/>
    <property type="match status" value="1"/>
</dbReference>
<dbReference type="InterPro" id="IPR051164">
    <property type="entry name" value="NmrA-like_oxidored"/>
</dbReference>
<name>A0AAJ0BT96_9PEZI</name>
<dbReference type="Pfam" id="PF05368">
    <property type="entry name" value="NmrA"/>
    <property type="match status" value="1"/>
</dbReference>
<organism evidence="4 5">
    <name type="scientific">Phialemonium atrogriseum</name>
    <dbReference type="NCBI Taxonomy" id="1093897"/>
    <lineage>
        <taxon>Eukaryota</taxon>
        <taxon>Fungi</taxon>
        <taxon>Dikarya</taxon>
        <taxon>Ascomycota</taxon>
        <taxon>Pezizomycotina</taxon>
        <taxon>Sordariomycetes</taxon>
        <taxon>Sordariomycetidae</taxon>
        <taxon>Cephalothecales</taxon>
        <taxon>Cephalothecaceae</taxon>
        <taxon>Phialemonium</taxon>
    </lineage>
</organism>
<dbReference type="InterPro" id="IPR008030">
    <property type="entry name" value="NmrA-like"/>
</dbReference>
<sequence length="165" mass="17827">MSVVTRDMADPEAIFSRMPASATPVWGVYSVQVNSDSEEAQGKALVNAAAAHGTRHFVYSSGDRGGPERSATDPTNVRNFAAKFRIEKHLEAVSAASPQKMTYTILRPVTFFENLVNDVHGRGFACMWEQMAPRSCRWCRPATLAGSSMRDTGVMSPSAAACIPG</sequence>
<evidence type="ECO:0000313" key="4">
    <source>
        <dbReference type="EMBL" id="KAK1762993.1"/>
    </source>
</evidence>
<accession>A0AAJ0BT96</accession>
<comment type="caution">
    <text evidence="4">The sequence shown here is derived from an EMBL/GenBank/DDBJ whole genome shotgun (WGS) entry which is preliminary data.</text>
</comment>
<evidence type="ECO:0000313" key="5">
    <source>
        <dbReference type="Proteomes" id="UP001244011"/>
    </source>
</evidence>
<keyword evidence="2" id="KW-0521">NADP</keyword>
<dbReference type="GO" id="GO:0005634">
    <property type="term" value="C:nucleus"/>
    <property type="evidence" value="ECO:0007669"/>
    <property type="project" value="TreeGrafter"/>
</dbReference>
<dbReference type="Gene3D" id="3.90.25.10">
    <property type="entry name" value="UDP-galactose 4-epimerase, domain 1"/>
    <property type="match status" value="1"/>
</dbReference>
<dbReference type="PANTHER" id="PTHR42748:SF7">
    <property type="entry name" value="NMRA LIKE REDOX SENSOR 1-RELATED"/>
    <property type="match status" value="1"/>
</dbReference>
<evidence type="ECO:0000256" key="2">
    <source>
        <dbReference type="ARBA" id="ARBA00022857"/>
    </source>
</evidence>
<gene>
    <name evidence="4" type="ORF">QBC33DRAFT_573726</name>
</gene>
<dbReference type="RefSeq" id="XP_060279206.1">
    <property type="nucleotide sequence ID" value="XM_060430715.1"/>
</dbReference>
<evidence type="ECO:0000259" key="3">
    <source>
        <dbReference type="Pfam" id="PF05368"/>
    </source>
</evidence>
<dbReference type="EMBL" id="MU839031">
    <property type="protein sequence ID" value="KAK1762993.1"/>
    <property type="molecule type" value="Genomic_DNA"/>
</dbReference>